<organism evidence="2 3">
    <name type="scientific">Xylocopilactobacillus apicola</name>
    <dbReference type="NCBI Taxonomy" id="2932184"/>
    <lineage>
        <taxon>Bacteria</taxon>
        <taxon>Bacillati</taxon>
        <taxon>Bacillota</taxon>
        <taxon>Bacilli</taxon>
        <taxon>Lactobacillales</taxon>
        <taxon>Lactobacillaceae</taxon>
        <taxon>Xylocopilactobacillus</taxon>
    </lineage>
</organism>
<dbReference type="EMBL" id="AP026802">
    <property type="protein sequence ID" value="BDR59046.1"/>
    <property type="molecule type" value="Genomic_DNA"/>
</dbReference>
<gene>
    <name evidence="2" type="ORF">XA3_14870</name>
</gene>
<dbReference type="PANTHER" id="PTHR13318">
    <property type="entry name" value="PARTNER OF PAIRED, ISOFORM B-RELATED"/>
    <property type="match status" value="1"/>
</dbReference>
<proteinExistence type="predicted"/>
<evidence type="ECO:0000256" key="1">
    <source>
        <dbReference type="SAM" id="MobiDB-lite"/>
    </source>
</evidence>
<evidence type="ECO:0000313" key="3">
    <source>
        <dbReference type="Proteomes" id="UP001321861"/>
    </source>
</evidence>
<dbReference type="GO" id="GO:0019005">
    <property type="term" value="C:SCF ubiquitin ligase complex"/>
    <property type="evidence" value="ECO:0007669"/>
    <property type="project" value="TreeGrafter"/>
</dbReference>
<name>A0AAU9D2M2_9LACO</name>
<dbReference type="Proteomes" id="UP001321861">
    <property type="component" value="Chromosome"/>
</dbReference>
<dbReference type="Pfam" id="PF03382">
    <property type="entry name" value="DUF285"/>
    <property type="match status" value="3"/>
</dbReference>
<evidence type="ECO:0000313" key="2">
    <source>
        <dbReference type="EMBL" id="BDR59046.1"/>
    </source>
</evidence>
<dbReference type="NCBIfam" id="TIGR02167">
    <property type="entry name" value="Liste_lipo_26"/>
    <property type="match status" value="11"/>
</dbReference>
<evidence type="ECO:0008006" key="4">
    <source>
        <dbReference type="Google" id="ProtNLM"/>
    </source>
</evidence>
<dbReference type="SUPFAM" id="SSF52058">
    <property type="entry name" value="L domain-like"/>
    <property type="match status" value="1"/>
</dbReference>
<dbReference type="InterPro" id="IPR011889">
    <property type="entry name" value="Liste_lipo_26"/>
</dbReference>
<dbReference type="Gene3D" id="3.80.10.10">
    <property type="entry name" value="Ribonuclease Inhibitor"/>
    <property type="match status" value="2"/>
</dbReference>
<dbReference type="AlphaFoldDB" id="A0AAU9D2M2"/>
<feature type="region of interest" description="Disordered" evidence="1">
    <location>
        <begin position="582"/>
        <end position="602"/>
    </location>
</feature>
<dbReference type="InterPro" id="IPR005046">
    <property type="entry name" value="DUF285"/>
</dbReference>
<accession>A0AAU9D2M2</accession>
<dbReference type="GO" id="GO:0031146">
    <property type="term" value="P:SCF-dependent proteasomal ubiquitin-dependent protein catabolic process"/>
    <property type="evidence" value="ECO:0007669"/>
    <property type="project" value="TreeGrafter"/>
</dbReference>
<dbReference type="KEGG" id="xap:XA3_14870"/>
<keyword evidence="3" id="KW-1185">Reference proteome</keyword>
<sequence length="659" mass="73326">MNVARNNYDKYLHIVAIDNNGNVSSTANIKLLDYLWWNVDSNNVLTIYPHELNFDVDKKIFNSGNNVSTTHWPWYLVRGQITKTLIKPGVTCGNNLSELFSGMEKMSSIEGIENLNTSNVTKMNSMFHSCYLLASLNVANFDTASVTDMEMMFERCRALTSLDVTNFNTASVINMRSMFEECTSLTNLDVRNFNTQSVTNMMSMFSSCQVLPSLDVRNFNTTSVTNMGLMFNGCTSLKNLDVTNFNTTSVTNMVGMFRWCNSLTSLDVTNFNTTSVTNMGEMFSFCHALTDLDITGFDTSSVTNMSEMFRLCMSLPNIDVSQLKLDKFTDISHMFENCYKLKSIDVSNFNTKSVTDMSFMFDGCEALTSINLGDFKTNAVTNMNYMFRDCKSLTSLDLSKFDLSKIVTTTSGSIFEQSGYSFMLGNTSALWKLTLGPKTKFPDVTVGGIVSSADLSNPTPGTAIKDLAKPVPPNSQYYAADPQWREVSTPGSEHAPDGAAKTAAEILSESATRNDVRTYVWDQTGRVLLEAPTAIDFGAHRGSVRNHNYESDNQKFTVTDNRNSRKNKKWRIEGAMTQPLTKGTKRITGNPLHHKNGSGEETNLTPVATQLAEKVIPGVLYEDTWEEPWNLIFKATANELPEAGSYSGEVTYTLLDSTP</sequence>
<protein>
    <recommendedName>
        <fullName evidence="4">BspA family leucine-rich repeat surface protein</fullName>
    </recommendedName>
</protein>
<dbReference type="InterPro" id="IPR032675">
    <property type="entry name" value="LRR_dom_sf"/>
</dbReference>
<reference evidence="2 3" key="1">
    <citation type="journal article" date="2023" name="Microbiol. Spectr.">
        <title>Symbiosis of Carpenter Bees with Uncharacterized Lactic Acid Bacteria Showing NAD Auxotrophy.</title>
        <authorList>
            <person name="Kawasaki S."/>
            <person name="Ozawa K."/>
            <person name="Mori T."/>
            <person name="Yamamoto A."/>
            <person name="Ito M."/>
            <person name="Ohkuma M."/>
            <person name="Sakamoto M."/>
            <person name="Matsutani M."/>
        </authorList>
    </citation>
    <scope>NUCLEOTIDE SEQUENCE [LARGE SCALE GENOMIC DNA]</scope>
    <source>
        <strain evidence="2 3">XA3</strain>
    </source>
</reference>